<protein>
    <submittedName>
        <fullName evidence="1">Uncharacterized protein</fullName>
    </submittedName>
</protein>
<evidence type="ECO:0000313" key="2">
    <source>
        <dbReference type="Proteomes" id="UP000827872"/>
    </source>
</evidence>
<accession>A0ACB8EW65</accession>
<evidence type="ECO:0000313" key="1">
    <source>
        <dbReference type="EMBL" id="KAH7996753.1"/>
    </source>
</evidence>
<gene>
    <name evidence="1" type="ORF">K3G42_010766</name>
</gene>
<keyword evidence="2" id="KW-1185">Reference proteome</keyword>
<organism evidence="1 2">
    <name type="scientific">Sphaerodactylus townsendi</name>
    <dbReference type="NCBI Taxonomy" id="933632"/>
    <lineage>
        <taxon>Eukaryota</taxon>
        <taxon>Metazoa</taxon>
        <taxon>Chordata</taxon>
        <taxon>Craniata</taxon>
        <taxon>Vertebrata</taxon>
        <taxon>Euteleostomi</taxon>
        <taxon>Lepidosauria</taxon>
        <taxon>Squamata</taxon>
        <taxon>Bifurcata</taxon>
        <taxon>Gekkota</taxon>
        <taxon>Sphaerodactylidae</taxon>
        <taxon>Sphaerodactylus</taxon>
    </lineage>
</organism>
<dbReference type="Proteomes" id="UP000827872">
    <property type="component" value="Linkage Group LG15"/>
</dbReference>
<comment type="caution">
    <text evidence="1">The sequence shown here is derived from an EMBL/GenBank/DDBJ whole genome shotgun (WGS) entry which is preliminary data.</text>
</comment>
<name>A0ACB8EW65_9SAUR</name>
<dbReference type="EMBL" id="CM037628">
    <property type="protein sequence ID" value="KAH7996753.1"/>
    <property type="molecule type" value="Genomic_DNA"/>
</dbReference>
<reference evidence="1" key="1">
    <citation type="submission" date="2021-08" db="EMBL/GenBank/DDBJ databases">
        <title>The first chromosome-level gecko genome reveals the dynamic sex chromosomes of Neotropical dwarf geckos (Sphaerodactylidae: Sphaerodactylus).</title>
        <authorList>
            <person name="Pinto B.J."/>
            <person name="Keating S.E."/>
            <person name="Gamble T."/>
        </authorList>
    </citation>
    <scope>NUCLEOTIDE SEQUENCE</scope>
    <source>
        <strain evidence="1">TG3544</strain>
    </source>
</reference>
<proteinExistence type="predicted"/>
<sequence length="767" mass="84869">MGAGRLELEEAMSDKNDWKPEKLLAGGQEREELGRAGEAESTLQKEGKEEDDQEKPGGVESDGEEQRGLNGVWPGRFQHEVAKMAEDLQSEPDRQLTGGATMEGDQQEEPDVEPGEEGVQPAVPDNAECRGDQQEGPEGEAEVGRSPQWEPEEMVTLEVQKEDPKEVAKEGDDQQRGLEEAEMEEPQPRELEIFERNEETQQEEEEGDEQEEPGRAESDMEEQRGLNGAAWPGRFQHEMAKMAEDLRSEPGGQLVGGATMEGNQQEEPDIEPGEEGVQPVVPDSAECRGDQQEGPEGEAEVGRSPRWEPEEMVKVQEEDPKEVTKTGDGQPRGQEEAEMEEPQPREPEIFERNEETQQQEEEGDEQEEPSRAESDKEEQRGLNGATWPGRFQHEVAKMAEDLRSEPGGQLVRGANMEGDQQEEPDIEAGDERVQPESAESGGEEQGGPEGEAETGSNSQWEPEQEAAGGEEQRGDGTAWAGRSEQEVAMMVEDQSLEAEGPLEGGSEAEHFRQREPDVKTGDERAHQTMLGGVEIRGDQQGGQEVKAEKGRNLQWEPEETVTLEEHLESQQQGLEGAEKGEGHQCRKPEGLVRNEAKTEEEEEQEVQMGEAELEKDQKTDPEALVGIVVLEEVVGAEAVEEPEVQGQEPKETGQIERNLPHEPLGYKAAADTCCFAGAGLSPDKVSLDMTAQKERVLLNRKSSVRRAPSLKRPRPPMETSPQQETSTEANSPPPPPTHPRPNLRHAGFGPMHPNMMAELQTRLRRPQ</sequence>